<organism evidence="2 3">
    <name type="scientific">Streptomyces violaceoruber</name>
    <dbReference type="NCBI Taxonomy" id="1935"/>
    <lineage>
        <taxon>Bacteria</taxon>
        <taxon>Bacillati</taxon>
        <taxon>Actinomycetota</taxon>
        <taxon>Actinomycetes</taxon>
        <taxon>Kitasatosporales</taxon>
        <taxon>Streptomycetaceae</taxon>
        <taxon>Streptomyces</taxon>
        <taxon>Streptomyces violaceoruber group</taxon>
    </lineage>
</organism>
<dbReference type="RefSeq" id="WP_030299045.1">
    <property type="nucleotide sequence ID" value="NZ_CP020570.1"/>
</dbReference>
<evidence type="ECO:0000313" key="3">
    <source>
        <dbReference type="Proteomes" id="UP000192445"/>
    </source>
</evidence>
<proteinExistence type="predicted"/>
<accession>A0A1V0U970</accession>
<dbReference type="STRING" id="1935.B1H20_10520"/>
<dbReference type="KEGG" id="svu:B1H20_10520"/>
<sequence>MSVQISHAALQAAISKMNMAQKEMVEGLTWMEKNFVRLRDTLNGETRVSWEEFQAELKTLKINLNNQYETATQTLQKMHARQSEGDNSGSRVVRNAQGS</sequence>
<gene>
    <name evidence="2" type="ORF">B1H20_10520</name>
</gene>
<dbReference type="OrthoDB" id="4242655at2"/>
<name>A0A1V0U970_STRVN</name>
<dbReference type="AlphaFoldDB" id="A0A1V0U970"/>
<dbReference type="Proteomes" id="UP000192445">
    <property type="component" value="Chromosome"/>
</dbReference>
<evidence type="ECO:0000313" key="2">
    <source>
        <dbReference type="EMBL" id="ARF61794.1"/>
    </source>
</evidence>
<evidence type="ECO:0000256" key="1">
    <source>
        <dbReference type="SAM" id="MobiDB-lite"/>
    </source>
</evidence>
<reference evidence="2 3" key="1">
    <citation type="submission" date="2017-03" db="EMBL/GenBank/DDBJ databases">
        <title>Complete Genome Sequence of a natural compounds producer, Streptomyces violaceus S21.</title>
        <authorList>
            <person name="Zhong C."/>
            <person name="Zhao Z."/>
            <person name="Fu J."/>
            <person name="Zong G."/>
            <person name="Qin R."/>
            <person name="Cao G."/>
        </authorList>
    </citation>
    <scope>NUCLEOTIDE SEQUENCE [LARGE SCALE GENOMIC DNA]</scope>
    <source>
        <strain evidence="2 3">S21</strain>
    </source>
</reference>
<dbReference type="EMBL" id="CP020570">
    <property type="protein sequence ID" value="ARF61794.1"/>
    <property type="molecule type" value="Genomic_DNA"/>
</dbReference>
<feature type="compositionally biased region" description="Polar residues" evidence="1">
    <location>
        <begin position="85"/>
        <end position="99"/>
    </location>
</feature>
<protein>
    <submittedName>
        <fullName evidence="2">Uncharacterized protein</fullName>
    </submittedName>
</protein>
<feature type="region of interest" description="Disordered" evidence="1">
    <location>
        <begin position="74"/>
        <end position="99"/>
    </location>
</feature>